<dbReference type="AlphaFoldDB" id="A0A7R9AFE4"/>
<gene>
    <name evidence="9" type="ORF">DSTB1V02_LOCUS12615</name>
</gene>
<dbReference type="GO" id="GO:0016020">
    <property type="term" value="C:membrane"/>
    <property type="evidence" value="ECO:0007669"/>
    <property type="project" value="UniProtKB-SubCell"/>
</dbReference>
<dbReference type="GO" id="GO:0016887">
    <property type="term" value="F:ATP hydrolysis activity"/>
    <property type="evidence" value="ECO:0007669"/>
    <property type="project" value="InterPro"/>
</dbReference>
<evidence type="ECO:0000313" key="9">
    <source>
        <dbReference type="EMBL" id="CAD7252864.1"/>
    </source>
</evidence>
<evidence type="ECO:0000256" key="4">
    <source>
        <dbReference type="ARBA" id="ARBA00022840"/>
    </source>
</evidence>
<feature type="transmembrane region" description="Helical" evidence="7">
    <location>
        <begin position="389"/>
        <end position="410"/>
    </location>
</feature>
<dbReference type="GO" id="GO:0140359">
    <property type="term" value="F:ABC-type transporter activity"/>
    <property type="evidence" value="ECO:0007669"/>
    <property type="project" value="InterPro"/>
</dbReference>
<dbReference type="CDD" id="cd03263">
    <property type="entry name" value="ABC_subfamily_A"/>
    <property type="match status" value="1"/>
</dbReference>
<dbReference type="Proteomes" id="UP000677054">
    <property type="component" value="Unassembled WGS sequence"/>
</dbReference>
<dbReference type="GO" id="GO:0005524">
    <property type="term" value="F:ATP binding"/>
    <property type="evidence" value="ECO:0007669"/>
    <property type="project" value="UniProtKB-KW"/>
</dbReference>
<dbReference type="Gene3D" id="3.40.50.300">
    <property type="entry name" value="P-loop containing nucleotide triphosphate hydrolases"/>
    <property type="match status" value="1"/>
</dbReference>
<keyword evidence="10" id="KW-1185">Reference proteome</keyword>
<feature type="transmembrane region" description="Helical" evidence="7">
    <location>
        <begin position="502"/>
        <end position="523"/>
    </location>
</feature>
<keyword evidence="4" id="KW-0067">ATP-binding</keyword>
<dbReference type="EMBL" id="LR904466">
    <property type="protein sequence ID" value="CAD7252864.1"/>
    <property type="molecule type" value="Genomic_DNA"/>
</dbReference>
<dbReference type="PANTHER" id="PTHR19229">
    <property type="entry name" value="ATP-BINDING CASSETTE TRANSPORTER SUBFAMILY A ABCA"/>
    <property type="match status" value="1"/>
</dbReference>
<dbReference type="InterPro" id="IPR003439">
    <property type="entry name" value="ABC_transporter-like_ATP-bd"/>
</dbReference>
<evidence type="ECO:0000256" key="7">
    <source>
        <dbReference type="SAM" id="Phobius"/>
    </source>
</evidence>
<feature type="transmembrane region" description="Helical" evidence="7">
    <location>
        <begin position="535"/>
        <end position="556"/>
    </location>
</feature>
<dbReference type="InterPro" id="IPR027417">
    <property type="entry name" value="P-loop_NTPase"/>
</dbReference>
<proteinExistence type="predicted"/>
<dbReference type="OrthoDB" id="10255969at2759"/>
<keyword evidence="5 7" id="KW-1133">Transmembrane helix</keyword>
<dbReference type="Pfam" id="PF23321">
    <property type="entry name" value="R1_ABCA1"/>
    <property type="match status" value="1"/>
</dbReference>
<dbReference type="InterPro" id="IPR056264">
    <property type="entry name" value="R2_ABCA1-4-like"/>
</dbReference>
<evidence type="ECO:0000256" key="1">
    <source>
        <dbReference type="ARBA" id="ARBA00004141"/>
    </source>
</evidence>
<keyword evidence="2 7" id="KW-0812">Transmembrane</keyword>
<feature type="transmembrane region" description="Helical" evidence="7">
    <location>
        <begin position="469"/>
        <end position="490"/>
    </location>
</feature>
<dbReference type="SUPFAM" id="SSF52540">
    <property type="entry name" value="P-loop containing nucleoside triphosphate hydrolases"/>
    <property type="match status" value="1"/>
</dbReference>
<organism evidence="9">
    <name type="scientific">Darwinula stevensoni</name>
    <dbReference type="NCBI Taxonomy" id="69355"/>
    <lineage>
        <taxon>Eukaryota</taxon>
        <taxon>Metazoa</taxon>
        <taxon>Ecdysozoa</taxon>
        <taxon>Arthropoda</taxon>
        <taxon>Crustacea</taxon>
        <taxon>Oligostraca</taxon>
        <taxon>Ostracoda</taxon>
        <taxon>Podocopa</taxon>
        <taxon>Podocopida</taxon>
        <taxon>Darwinulocopina</taxon>
        <taxon>Darwinuloidea</taxon>
        <taxon>Darwinulidae</taxon>
        <taxon>Darwinula</taxon>
    </lineage>
</organism>
<dbReference type="InterPro" id="IPR013525">
    <property type="entry name" value="ABC2_TM"/>
</dbReference>
<feature type="domain" description="ABC transporter" evidence="8">
    <location>
        <begin position="689"/>
        <end position="919"/>
    </location>
</feature>
<evidence type="ECO:0000259" key="8">
    <source>
        <dbReference type="PROSITE" id="PS50893"/>
    </source>
</evidence>
<dbReference type="EMBL" id="CAJPEV010004949">
    <property type="protein sequence ID" value="CAG0902536.1"/>
    <property type="molecule type" value="Genomic_DNA"/>
</dbReference>
<evidence type="ECO:0000256" key="6">
    <source>
        <dbReference type="ARBA" id="ARBA00023136"/>
    </source>
</evidence>
<dbReference type="GO" id="GO:0005319">
    <property type="term" value="F:lipid transporter activity"/>
    <property type="evidence" value="ECO:0007669"/>
    <property type="project" value="TreeGrafter"/>
</dbReference>
<dbReference type="InterPro" id="IPR003593">
    <property type="entry name" value="AAA+_ATPase"/>
</dbReference>
<sequence length="1024" mass="112997">MEEADVLGDRIAIMAHGRLQCVGSSLFLKKHYGSGYTLTVTKTSDFQEGKVLSLLQNSCPEAELKSSAGSEASYTLPSSTTHVFPTVLETLEKTKAQLGIRSFGISATTLEEVFLRVGEGAEAKGDIGQTPPGPNDIHRASTSRLIEMEGKKSSNYIFVLQLRALLTKKFIYISRKWKLMIAQVTKQSPFSFPSSRHSIHKKHFPFHSQAIIPLGLVLGALFIDKALTAPDPEPFSLDMNVGIYGENFVLYEVWPGLDGKLINCFLDGLPGSSSPESSDGLDFIQNLLRIGTDDLEKYRFQYVIGGSQTMKERPLNGTPTFTAFYQSSPLHSSGITVNHMSDAVAKFILGAEHSILASNQPLPRSMLNEAIQSFRRKDEYYVFLESSTIYASLLALGMSLLASSFAIFPTEENGSTSKQLQLMTGVRSEWYWVAHLMGDGLVFLVVSALVVGIVGGVDVNGIFADNHGCLGSFFCLLLMYGFAALPFAYVFSFRFKNSGAAFAVRTLVDVFFGVSFLAVALIFELDEIRKNIAPIMKVLGGLFPTFGFGHGIFNLIDLAYKNARCKAIGDDILKFLCSSPNITQEAVPLTICCDNCKDMPLGCFEPESFIRPEGVSILQAIIILGCSGLFWFVCLFVLEHRYLQRLLARLFGYSVADASGKIQVDEDVLHEEERIKDLLQIGDAEKDALLAVGLSKSFGRFVAVDRLNIGVHHGECFGLLGVNGAGKTTTFKVLTGAEDMTSGGACILGFDLGLKRRKYLCHVGYCPQFDALVDLMTGKETLLMYARLRGIPESVAEQHVQSLIDKLGLTEYKDKHCGTYSGGNKRKLSTAIAMVGEPTLLFLDEPTSGVDPVSRRNIWQALVDCTENGQSIVLTSHSMEECEYLCHRLGIMVNGRFRCLGNPQYLKDKYCQGYSIKVKTRMSASAVRIAELKVFLAQSFAGSFPQDEYMGMLNFRVERREVTWAQLFSTVREMQTRFEDVVEDSLVGETSLEEVFLSFASEQVQQRPKAKCRICSCFCGGRSQ</sequence>
<dbReference type="PANTHER" id="PTHR19229:SF250">
    <property type="entry name" value="ABC TRANSPORTER DOMAIN-CONTAINING PROTEIN-RELATED"/>
    <property type="match status" value="1"/>
</dbReference>
<dbReference type="Pfam" id="PF00005">
    <property type="entry name" value="ABC_tran"/>
    <property type="match status" value="1"/>
</dbReference>
<evidence type="ECO:0000313" key="10">
    <source>
        <dbReference type="Proteomes" id="UP000677054"/>
    </source>
</evidence>
<dbReference type="SMART" id="SM00382">
    <property type="entry name" value="AAA"/>
    <property type="match status" value="1"/>
</dbReference>
<comment type="subcellular location">
    <subcellularLocation>
        <location evidence="1">Membrane</location>
        <topology evidence="1">Multi-pass membrane protein</topology>
    </subcellularLocation>
</comment>
<feature type="transmembrane region" description="Helical" evidence="7">
    <location>
        <begin position="617"/>
        <end position="638"/>
    </location>
</feature>
<evidence type="ECO:0000256" key="3">
    <source>
        <dbReference type="ARBA" id="ARBA00022741"/>
    </source>
</evidence>
<reference evidence="9" key="1">
    <citation type="submission" date="2020-11" db="EMBL/GenBank/DDBJ databases">
        <authorList>
            <person name="Tran Van P."/>
        </authorList>
    </citation>
    <scope>NUCLEOTIDE SEQUENCE</scope>
</reference>
<dbReference type="InterPro" id="IPR026082">
    <property type="entry name" value="ABCA"/>
</dbReference>
<evidence type="ECO:0000256" key="2">
    <source>
        <dbReference type="ARBA" id="ARBA00022692"/>
    </source>
</evidence>
<dbReference type="Pfam" id="PF12698">
    <property type="entry name" value="ABC2_membrane_3"/>
    <property type="match status" value="1"/>
</dbReference>
<dbReference type="PROSITE" id="PS50893">
    <property type="entry name" value="ABC_TRANSPORTER_2"/>
    <property type="match status" value="1"/>
</dbReference>
<keyword evidence="3" id="KW-0547">Nucleotide-binding</keyword>
<keyword evidence="6 7" id="KW-0472">Membrane</keyword>
<evidence type="ECO:0000256" key="5">
    <source>
        <dbReference type="ARBA" id="ARBA00022989"/>
    </source>
</evidence>
<dbReference type="FunFam" id="3.40.50.300:FF:002470">
    <property type="entry name" value="ABC transporter, putative"/>
    <property type="match status" value="1"/>
</dbReference>
<feature type="transmembrane region" description="Helical" evidence="7">
    <location>
        <begin position="430"/>
        <end position="457"/>
    </location>
</feature>
<accession>A0A7R9AFE4</accession>
<name>A0A7R9AFE4_9CRUS</name>
<protein>
    <recommendedName>
        <fullName evidence="8">ABC transporter domain-containing protein</fullName>
    </recommendedName>
</protein>